<protein>
    <submittedName>
        <fullName evidence="1">Uncharacterized protein</fullName>
    </submittedName>
</protein>
<evidence type="ECO:0000313" key="2">
    <source>
        <dbReference type="Proteomes" id="UP000177515"/>
    </source>
</evidence>
<accession>A0ABN4TQZ5</accession>
<gene>
    <name evidence="1" type="ORF">BKK80_19245</name>
</gene>
<reference evidence="1 2" key="1">
    <citation type="submission" date="2016-10" db="EMBL/GenBank/DDBJ databases">
        <title>Complete genome sequences of three Cupriavidus strains isolated from various Malaysian environments.</title>
        <authorList>
            <person name="Abdullah A.A.-A."/>
            <person name="Shafie N.A.H."/>
            <person name="Lau N.S."/>
        </authorList>
    </citation>
    <scope>NUCLEOTIDE SEQUENCE [LARGE SCALE GENOMIC DNA]</scope>
    <source>
        <strain evidence="1 2">USMAA1020</strain>
    </source>
</reference>
<dbReference type="EMBL" id="CP017754">
    <property type="protein sequence ID" value="AOZ07725.1"/>
    <property type="molecule type" value="Genomic_DNA"/>
</dbReference>
<keyword evidence="2" id="KW-1185">Reference proteome</keyword>
<name>A0ABN4TQZ5_9BURK</name>
<proteinExistence type="predicted"/>
<dbReference type="Proteomes" id="UP000177515">
    <property type="component" value="Chromosome 1"/>
</dbReference>
<organism evidence="1 2">
    <name type="scientific">Cupriavidus malaysiensis</name>
    <dbReference type="NCBI Taxonomy" id="367825"/>
    <lineage>
        <taxon>Bacteria</taxon>
        <taxon>Pseudomonadati</taxon>
        <taxon>Pseudomonadota</taxon>
        <taxon>Betaproteobacteria</taxon>
        <taxon>Burkholderiales</taxon>
        <taxon>Burkholderiaceae</taxon>
        <taxon>Cupriavidus</taxon>
    </lineage>
</organism>
<sequence length="76" mass="8568">MIGQAFQYTSGQKVRILYRAHNADVVIVWRPKPGFQSQSEVCSQRPHSVAILSNVCALRNKNVKQRLGVLIVLYEG</sequence>
<evidence type="ECO:0000313" key="1">
    <source>
        <dbReference type="EMBL" id="AOZ07725.1"/>
    </source>
</evidence>